<dbReference type="HOGENOM" id="CLU_072573_10_3_2"/>
<keyword evidence="1" id="KW-0812">Transmembrane</keyword>
<dbReference type="Proteomes" id="UP000028194">
    <property type="component" value="Chromosome"/>
</dbReference>
<name>A0A075MU76_9ARCH</name>
<accession>A0A075MU76</accession>
<dbReference type="EMBL" id="CP007174">
    <property type="protein sequence ID" value="AIF84698.1"/>
    <property type="molecule type" value="Genomic_DNA"/>
</dbReference>
<gene>
    <name evidence="3" type="ORF">NTE_02655</name>
</gene>
<feature type="domain" description="Phosphatidic acid phosphatase type 2/haloperoxidase" evidence="2">
    <location>
        <begin position="88"/>
        <end position="213"/>
    </location>
</feature>
<evidence type="ECO:0000313" key="3">
    <source>
        <dbReference type="EMBL" id="AIF84698.1"/>
    </source>
</evidence>
<feature type="transmembrane region" description="Helical" evidence="1">
    <location>
        <begin position="173"/>
        <end position="192"/>
    </location>
</feature>
<dbReference type="STRING" id="1459636.NTE_02655"/>
<dbReference type="InterPro" id="IPR000326">
    <property type="entry name" value="PAP2/HPO"/>
</dbReference>
<dbReference type="SMART" id="SM00014">
    <property type="entry name" value="acidPPc"/>
    <property type="match status" value="1"/>
</dbReference>
<dbReference type="PANTHER" id="PTHR14969">
    <property type="entry name" value="SPHINGOSINE-1-PHOSPHATE PHOSPHOHYDROLASE"/>
    <property type="match status" value="1"/>
</dbReference>
<dbReference type="RefSeq" id="WP_158385527.1">
    <property type="nucleotide sequence ID" value="NZ_CP007174.1"/>
</dbReference>
<dbReference type="eggNOG" id="arCOG03056">
    <property type="taxonomic scope" value="Archaea"/>
</dbReference>
<feature type="transmembrane region" description="Helical" evidence="1">
    <location>
        <begin position="198"/>
        <end position="219"/>
    </location>
</feature>
<dbReference type="AlphaFoldDB" id="A0A075MU76"/>
<protein>
    <submittedName>
        <fullName evidence="3">Membrane-associated phospholipid phosphatase</fullName>
    </submittedName>
</protein>
<evidence type="ECO:0000259" key="2">
    <source>
        <dbReference type="SMART" id="SM00014"/>
    </source>
</evidence>
<evidence type="ECO:0000256" key="1">
    <source>
        <dbReference type="SAM" id="Phobius"/>
    </source>
</evidence>
<reference evidence="3 4" key="1">
    <citation type="journal article" date="2014" name="PLoS ONE">
        <title>Genome Sequence of Candidatus Nitrososphaera evergladensis from Group I.1b Enriched from Everglades Soil Reveals Novel Genomic Features of the Ammonia-Oxidizing Archaea.</title>
        <authorList>
            <person name="Zhalnina K.V."/>
            <person name="Dias R."/>
            <person name="Leonard M.T."/>
            <person name="Dorr de Quadros P."/>
            <person name="Camargo F.A."/>
            <person name="Drew J.C."/>
            <person name="Farmerie W.G."/>
            <person name="Daroub S.H."/>
            <person name="Triplett E.W."/>
        </authorList>
    </citation>
    <scope>NUCLEOTIDE SEQUENCE [LARGE SCALE GENOMIC DNA]</scope>
    <source>
        <strain evidence="3 4">SR1</strain>
    </source>
</reference>
<keyword evidence="1" id="KW-0472">Membrane</keyword>
<dbReference type="InterPro" id="IPR036938">
    <property type="entry name" value="PAP2/HPO_sf"/>
</dbReference>
<feature type="transmembrane region" description="Helical" evidence="1">
    <location>
        <begin position="89"/>
        <end position="107"/>
    </location>
</feature>
<keyword evidence="4" id="KW-1185">Reference proteome</keyword>
<dbReference type="GeneID" id="41598347"/>
<keyword evidence="1" id="KW-1133">Transmembrane helix</keyword>
<proteinExistence type="predicted"/>
<evidence type="ECO:0000313" key="4">
    <source>
        <dbReference type="Proteomes" id="UP000028194"/>
    </source>
</evidence>
<dbReference type="CDD" id="cd03392">
    <property type="entry name" value="PAP2_like_2"/>
    <property type="match status" value="1"/>
</dbReference>
<dbReference type="PANTHER" id="PTHR14969:SF13">
    <property type="entry name" value="AT30094P"/>
    <property type="match status" value="1"/>
</dbReference>
<dbReference type="KEGG" id="nev:NTE_02655"/>
<organism evidence="3 4">
    <name type="scientific">Candidatus Nitrososphaera evergladensis SR1</name>
    <dbReference type="NCBI Taxonomy" id="1459636"/>
    <lineage>
        <taxon>Archaea</taxon>
        <taxon>Nitrososphaerota</taxon>
        <taxon>Nitrososphaeria</taxon>
        <taxon>Nitrososphaerales</taxon>
        <taxon>Nitrososphaeraceae</taxon>
        <taxon>Nitrososphaera</taxon>
    </lineage>
</organism>
<dbReference type="OrthoDB" id="10182at2157"/>
<dbReference type="GO" id="GO:0042392">
    <property type="term" value="F:sphingosine-1-phosphate phosphatase activity"/>
    <property type="evidence" value="ECO:0007669"/>
    <property type="project" value="TreeGrafter"/>
</dbReference>
<dbReference type="Pfam" id="PF01569">
    <property type="entry name" value="PAP2"/>
    <property type="match status" value="1"/>
</dbReference>
<feature type="transmembrane region" description="Helical" evidence="1">
    <location>
        <begin position="59"/>
        <end position="82"/>
    </location>
</feature>
<sequence>MSAAANPPWMFRTRSFQFVAFLAAFVVFSAVVASGATNVIDEPVNKYAKSIEGNPGLDAVMIAITTMGDVATLLLFAIAITIVRRTRKAGMIFLISIVALAIAVMYLKPFVGRTAPPYEFVPAVKLPENFGIESDSLAPFAAAFSYPSGHVSRATALAFIVGYLLYRKSRVAGYAIWAFPIVIGITRVYVQQHFPTDLIGGFLIGMIISVVLSNSMKLWQPFQLSRFKGKEDEEGAKASSA</sequence>
<feature type="transmembrane region" description="Helical" evidence="1">
    <location>
        <begin position="150"/>
        <end position="166"/>
    </location>
</feature>
<dbReference type="SUPFAM" id="SSF48317">
    <property type="entry name" value="Acid phosphatase/Vanadium-dependent haloperoxidase"/>
    <property type="match status" value="1"/>
</dbReference>
<dbReference type="Gene3D" id="1.20.144.10">
    <property type="entry name" value="Phosphatidic acid phosphatase type 2/haloperoxidase"/>
    <property type="match status" value="1"/>
</dbReference>